<evidence type="ECO:0000256" key="2">
    <source>
        <dbReference type="ARBA" id="ARBA00022475"/>
    </source>
</evidence>
<evidence type="ECO:0000256" key="6">
    <source>
        <dbReference type="ARBA" id="ARBA00023303"/>
    </source>
</evidence>
<dbReference type="Pfam" id="PF02537">
    <property type="entry name" value="CRCB"/>
    <property type="match status" value="1"/>
</dbReference>
<accession>A0ABW1TE02</accession>
<evidence type="ECO:0000256" key="7">
    <source>
        <dbReference type="ARBA" id="ARBA00035120"/>
    </source>
</evidence>
<dbReference type="EMBL" id="JBHSSI010000017">
    <property type="protein sequence ID" value="MFC6259734.1"/>
    <property type="molecule type" value="Genomic_DNA"/>
</dbReference>
<comment type="function">
    <text evidence="9 10">Fluoride-specific ion channel. Important for reducing fluoride concentration in the cell, thus reducing its toxicity.</text>
</comment>
<evidence type="ECO:0000256" key="5">
    <source>
        <dbReference type="ARBA" id="ARBA00023136"/>
    </source>
</evidence>
<dbReference type="RefSeq" id="WP_225421852.1">
    <property type="nucleotide sequence ID" value="NZ_JBHSSI010000017.1"/>
</dbReference>
<evidence type="ECO:0000313" key="12">
    <source>
        <dbReference type="Proteomes" id="UP001596283"/>
    </source>
</evidence>
<evidence type="ECO:0000256" key="9">
    <source>
        <dbReference type="ARBA" id="ARBA00049940"/>
    </source>
</evidence>
<gene>
    <name evidence="10" type="primary">fluC</name>
    <name evidence="10" type="synonym">crcB</name>
    <name evidence="11" type="ORF">ACFP1C_02110</name>
</gene>
<comment type="similarity">
    <text evidence="7 10">Belongs to the fluoride channel Fluc/FEX (TC 1.A.43) family.</text>
</comment>
<reference evidence="12" key="1">
    <citation type="journal article" date="2019" name="Int. J. Syst. Evol. Microbiol.">
        <title>The Global Catalogue of Microorganisms (GCM) 10K type strain sequencing project: providing services to taxonomists for standard genome sequencing and annotation.</title>
        <authorList>
            <consortium name="The Broad Institute Genomics Platform"/>
            <consortium name="The Broad Institute Genome Sequencing Center for Infectious Disease"/>
            <person name="Wu L."/>
            <person name="Ma J."/>
        </authorList>
    </citation>
    <scope>NUCLEOTIDE SEQUENCE [LARGE SCALE GENOMIC DNA]</scope>
    <source>
        <strain evidence="12">CCM 8908</strain>
    </source>
</reference>
<feature type="transmembrane region" description="Helical" evidence="10">
    <location>
        <begin position="31"/>
        <end position="50"/>
    </location>
</feature>
<keyword evidence="5 10" id="KW-0472">Membrane</keyword>
<comment type="caution">
    <text evidence="11">The sequence shown here is derived from an EMBL/GenBank/DDBJ whole genome shotgun (WGS) entry which is preliminary data.</text>
</comment>
<feature type="transmembrane region" description="Helical" evidence="10">
    <location>
        <begin position="57"/>
        <end position="77"/>
    </location>
</feature>
<dbReference type="PANTHER" id="PTHR28259">
    <property type="entry name" value="FLUORIDE EXPORT PROTEIN 1-RELATED"/>
    <property type="match status" value="1"/>
</dbReference>
<comment type="subcellular location">
    <subcellularLocation>
        <location evidence="1 10">Cell membrane</location>
        <topology evidence="1 10">Multi-pass membrane protein</topology>
    </subcellularLocation>
</comment>
<organism evidence="11 12">
    <name type="scientific">Levilactobacillus fujinensis</name>
    <dbReference type="NCBI Taxonomy" id="2486024"/>
    <lineage>
        <taxon>Bacteria</taxon>
        <taxon>Bacillati</taxon>
        <taxon>Bacillota</taxon>
        <taxon>Bacilli</taxon>
        <taxon>Lactobacillales</taxon>
        <taxon>Lactobacillaceae</taxon>
        <taxon>Levilactobacillus</taxon>
    </lineage>
</organism>
<evidence type="ECO:0000313" key="11">
    <source>
        <dbReference type="EMBL" id="MFC6259734.1"/>
    </source>
</evidence>
<keyword evidence="3 10" id="KW-0812">Transmembrane</keyword>
<comment type="catalytic activity">
    <reaction evidence="8">
        <text>fluoride(in) = fluoride(out)</text>
        <dbReference type="Rhea" id="RHEA:76159"/>
        <dbReference type="ChEBI" id="CHEBI:17051"/>
    </reaction>
    <physiologicalReaction direction="left-to-right" evidence="8">
        <dbReference type="Rhea" id="RHEA:76160"/>
    </physiologicalReaction>
</comment>
<keyword evidence="10" id="KW-0915">Sodium</keyword>
<keyword evidence="10" id="KW-0406">Ion transport</keyword>
<evidence type="ECO:0000256" key="3">
    <source>
        <dbReference type="ARBA" id="ARBA00022692"/>
    </source>
</evidence>
<keyword evidence="6 10" id="KW-0407">Ion channel</keyword>
<keyword evidence="12" id="KW-1185">Reference proteome</keyword>
<dbReference type="Proteomes" id="UP001596283">
    <property type="component" value="Unassembled WGS sequence"/>
</dbReference>
<evidence type="ECO:0000256" key="4">
    <source>
        <dbReference type="ARBA" id="ARBA00022989"/>
    </source>
</evidence>
<keyword evidence="2 10" id="KW-1003">Cell membrane</keyword>
<feature type="binding site" evidence="10">
    <location>
        <position position="72"/>
    </location>
    <ligand>
        <name>Na(+)</name>
        <dbReference type="ChEBI" id="CHEBI:29101"/>
        <note>structural</note>
    </ligand>
</feature>
<keyword evidence="4 10" id="KW-1133">Transmembrane helix</keyword>
<dbReference type="PANTHER" id="PTHR28259:SF1">
    <property type="entry name" value="FLUORIDE EXPORT PROTEIN 1-RELATED"/>
    <property type="match status" value="1"/>
</dbReference>
<feature type="transmembrane region" description="Helical" evidence="10">
    <location>
        <begin position="97"/>
        <end position="116"/>
    </location>
</feature>
<dbReference type="HAMAP" id="MF_00454">
    <property type="entry name" value="FluC"/>
    <property type="match status" value="1"/>
</dbReference>
<keyword evidence="10" id="KW-0813">Transport</keyword>
<name>A0ABW1TE02_9LACO</name>
<sequence length="120" mass="12558">MMAGLAGVGAAIGALGRYGSSQFVTKLTGTYWPLATLLINWLGSLLLGLLTGWHAEYTLTVVLGTGVLGGFTTYSTFSHEFVMLVDQRRWGAAMSYLLLSVVGGLGLAGLGFYLGITYGG</sequence>
<comment type="activity regulation">
    <text evidence="10">Na(+) is not transported, but it plays an essential structural role and its presence is essential for fluoride channel function.</text>
</comment>
<evidence type="ECO:0000256" key="8">
    <source>
        <dbReference type="ARBA" id="ARBA00035585"/>
    </source>
</evidence>
<dbReference type="InterPro" id="IPR003691">
    <property type="entry name" value="FluC"/>
</dbReference>
<feature type="binding site" evidence="10">
    <location>
        <position position="69"/>
    </location>
    <ligand>
        <name>Na(+)</name>
        <dbReference type="ChEBI" id="CHEBI:29101"/>
        <note>structural</note>
    </ligand>
</feature>
<protein>
    <recommendedName>
        <fullName evidence="10">Fluoride-specific ion channel FluC</fullName>
    </recommendedName>
</protein>
<evidence type="ECO:0000256" key="10">
    <source>
        <dbReference type="HAMAP-Rule" id="MF_00454"/>
    </source>
</evidence>
<keyword evidence="10" id="KW-0479">Metal-binding</keyword>
<evidence type="ECO:0000256" key="1">
    <source>
        <dbReference type="ARBA" id="ARBA00004651"/>
    </source>
</evidence>
<proteinExistence type="inferred from homology"/>